<accession>A0ABS3F9F6</accession>
<protein>
    <recommendedName>
        <fullName evidence="4">SGNH hydrolase-type esterase domain-containing protein</fullName>
    </recommendedName>
</protein>
<dbReference type="InterPro" id="IPR036514">
    <property type="entry name" value="SGNH_hydro_sf"/>
</dbReference>
<keyword evidence="1" id="KW-0472">Membrane</keyword>
<dbReference type="Gene3D" id="3.40.50.1110">
    <property type="entry name" value="SGNH hydrolase"/>
    <property type="match status" value="1"/>
</dbReference>
<evidence type="ECO:0000313" key="3">
    <source>
        <dbReference type="Proteomes" id="UP000664761"/>
    </source>
</evidence>
<evidence type="ECO:0008006" key="4">
    <source>
        <dbReference type="Google" id="ProtNLM"/>
    </source>
</evidence>
<comment type="caution">
    <text evidence="2">The sequence shown here is derived from an EMBL/GenBank/DDBJ whole genome shotgun (WGS) entry which is preliminary data.</text>
</comment>
<sequence length="423" mass="47319">MNSTKILAYFGFVRPYNFNRAILVLLSAFFVFLTICLAAFLLAEGTLGYKFNVSFIIYLLVLFVLSIAMVRFPGVSLIILFVGVLEFSLATISEIGYRKNYLANSLFPNNWGDFNKGRFKYHPLLAGVPVKGYHYKTREGQEYSHNSHGLRGPELEFSPGDTLISVYGGSTTYDLTVGDGKTWPELLDGLLGNGFVVANHGMDGYSTAEHVIQTAFYRNKLNYPVTCAVYYIGWNDIHSAHLPNLDDGYANYHMIFQVDALEVRSTSGAAFSPLILIGSRLLGTVIDTVPQPAEIKIGPQRGSDQKLEEIFKRNVESLIALNSVDGTIPIFIGQILNRSQLVSDKTNEWMALTMEKDVWPLQEHFNNILEGIARHRNVPYISVDVNEFNDADFSDIGHFSPSGSEKFARLILEDVKSSCRPHQ</sequence>
<proteinExistence type="predicted"/>
<dbReference type="SUPFAM" id="SSF52266">
    <property type="entry name" value="SGNH hydrolase"/>
    <property type="match status" value="1"/>
</dbReference>
<evidence type="ECO:0000256" key="1">
    <source>
        <dbReference type="SAM" id="Phobius"/>
    </source>
</evidence>
<reference evidence="2 3" key="1">
    <citation type="submission" date="2021-03" db="EMBL/GenBank/DDBJ databases">
        <title>Sneathiella sp. CAU 1612 isolated from Kang Won-do.</title>
        <authorList>
            <person name="Kim W."/>
        </authorList>
    </citation>
    <scope>NUCLEOTIDE SEQUENCE [LARGE SCALE GENOMIC DNA]</scope>
    <source>
        <strain evidence="2 3">CAU 1612</strain>
    </source>
</reference>
<feature type="transmembrane region" description="Helical" evidence="1">
    <location>
        <begin position="77"/>
        <end position="97"/>
    </location>
</feature>
<keyword evidence="1" id="KW-1133">Transmembrane helix</keyword>
<gene>
    <name evidence="2" type="ORF">J0X12_16195</name>
</gene>
<feature type="transmembrane region" description="Helical" evidence="1">
    <location>
        <begin position="49"/>
        <end position="70"/>
    </location>
</feature>
<dbReference type="Proteomes" id="UP000664761">
    <property type="component" value="Unassembled WGS sequence"/>
</dbReference>
<keyword evidence="3" id="KW-1185">Reference proteome</keyword>
<name>A0ABS3F9F6_9PROT</name>
<dbReference type="EMBL" id="JAFLNC010000005">
    <property type="protein sequence ID" value="MBO0335164.1"/>
    <property type="molecule type" value="Genomic_DNA"/>
</dbReference>
<evidence type="ECO:0000313" key="2">
    <source>
        <dbReference type="EMBL" id="MBO0335164.1"/>
    </source>
</evidence>
<keyword evidence="1" id="KW-0812">Transmembrane</keyword>
<dbReference type="RefSeq" id="WP_207047473.1">
    <property type="nucleotide sequence ID" value="NZ_JAFLNC010000005.1"/>
</dbReference>
<feature type="transmembrane region" description="Helical" evidence="1">
    <location>
        <begin position="21"/>
        <end position="43"/>
    </location>
</feature>
<organism evidence="2 3">
    <name type="scientific">Sneathiella sedimenti</name>
    <dbReference type="NCBI Taxonomy" id="2816034"/>
    <lineage>
        <taxon>Bacteria</taxon>
        <taxon>Pseudomonadati</taxon>
        <taxon>Pseudomonadota</taxon>
        <taxon>Alphaproteobacteria</taxon>
        <taxon>Sneathiellales</taxon>
        <taxon>Sneathiellaceae</taxon>
        <taxon>Sneathiella</taxon>
    </lineage>
</organism>